<sequence length="63" mass="6799">MLVHQKIRPDAAIALMVGIPRVTGLPLILFSGHRWVTILGRFILALASGWFCVLVAIEVASCG</sequence>
<keyword evidence="1" id="KW-1133">Transmembrane helix</keyword>
<accession>A0A3E1HJ84</accession>
<keyword evidence="1" id="KW-0472">Membrane</keyword>
<dbReference type="AlphaFoldDB" id="A0A3E1HJ84"/>
<gene>
    <name evidence="2" type="ORF">MUBE_05300</name>
</gene>
<feature type="transmembrane region" description="Helical" evidence="1">
    <location>
        <begin position="38"/>
        <end position="60"/>
    </location>
</feature>
<evidence type="ECO:0000313" key="3">
    <source>
        <dbReference type="Proteomes" id="UP000258522"/>
    </source>
</evidence>
<keyword evidence="3" id="KW-1185">Reference proteome</keyword>
<keyword evidence="1" id="KW-0812">Transmembrane</keyword>
<protein>
    <submittedName>
        <fullName evidence="2">Uncharacterized protein</fullName>
    </submittedName>
</protein>
<dbReference type="EMBL" id="QAYL01000006">
    <property type="protein sequence ID" value="RFD26335.1"/>
    <property type="molecule type" value="Genomic_DNA"/>
</dbReference>
<reference evidence="2 3" key="1">
    <citation type="submission" date="2018-07" db="EMBL/GenBank/DDBJ databases">
        <title>Whole genome sequence of Mycobacterium uberis.</title>
        <authorList>
            <person name="Benjak A."/>
        </authorList>
    </citation>
    <scope>NUCLEOTIDE SEQUENCE [LARGE SCALE GENOMIC DNA]</scope>
    <source>
        <strain evidence="2 3">Jura</strain>
    </source>
</reference>
<dbReference type="InterPro" id="IPR031614">
    <property type="entry name" value="Holin_9"/>
</dbReference>
<proteinExistence type="predicted"/>
<dbReference type="Proteomes" id="UP000258522">
    <property type="component" value="Unassembled WGS sequence"/>
</dbReference>
<evidence type="ECO:0000313" key="2">
    <source>
        <dbReference type="EMBL" id="RFD26335.1"/>
    </source>
</evidence>
<evidence type="ECO:0000256" key="1">
    <source>
        <dbReference type="SAM" id="Phobius"/>
    </source>
</evidence>
<name>A0A3E1HJ84_9MYCO</name>
<organism evidence="2 3">
    <name type="scientific">Mycobacterium uberis</name>
    <dbReference type="NCBI Taxonomy" id="2162698"/>
    <lineage>
        <taxon>Bacteria</taxon>
        <taxon>Bacillati</taxon>
        <taxon>Actinomycetota</taxon>
        <taxon>Actinomycetes</taxon>
        <taxon>Mycobacteriales</taxon>
        <taxon>Mycobacteriaceae</taxon>
        <taxon>Mycobacterium</taxon>
    </lineage>
</organism>
<feature type="transmembrane region" description="Helical" evidence="1">
    <location>
        <begin position="12"/>
        <end position="32"/>
    </location>
</feature>
<dbReference type="Pfam" id="PF16936">
    <property type="entry name" value="Holin_9"/>
    <property type="match status" value="1"/>
</dbReference>
<comment type="caution">
    <text evidence="2">The sequence shown here is derived from an EMBL/GenBank/DDBJ whole genome shotgun (WGS) entry which is preliminary data.</text>
</comment>